<dbReference type="Proteomes" id="UP000271031">
    <property type="component" value="Unassembled WGS sequence"/>
</dbReference>
<accession>A0A3M8D1N9</accession>
<reference evidence="2 3" key="1">
    <citation type="submission" date="2018-10" db="EMBL/GenBank/DDBJ databases">
        <title>Phylogenomics of Brevibacillus.</title>
        <authorList>
            <person name="Dunlap C."/>
        </authorList>
    </citation>
    <scope>NUCLEOTIDE SEQUENCE [LARGE SCALE GENOMIC DNA]</scope>
    <source>
        <strain evidence="2 3">JCM 15716</strain>
    </source>
</reference>
<evidence type="ECO:0000313" key="3">
    <source>
        <dbReference type="Proteomes" id="UP000271031"/>
    </source>
</evidence>
<comment type="caution">
    <text evidence="2">The sequence shown here is derived from an EMBL/GenBank/DDBJ whole genome shotgun (WGS) entry which is preliminary data.</text>
</comment>
<evidence type="ECO:0000259" key="1">
    <source>
        <dbReference type="PROSITE" id="PS51677"/>
    </source>
</evidence>
<feature type="domain" description="NodB homology" evidence="1">
    <location>
        <begin position="76"/>
        <end position="267"/>
    </location>
</feature>
<protein>
    <submittedName>
        <fullName evidence="2">Polysaccharide deacetylase family protein</fullName>
    </submittedName>
</protein>
<name>A0A3M8D1N9_9BACL</name>
<dbReference type="PROSITE" id="PS51677">
    <property type="entry name" value="NODB"/>
    <property type="match status" value="1"/>
</dbReference>
<dbReference type="SUPFAM" id="SSF88713">
    <property type="entry name" value="Glycoside hydrolase/deacetylase"/>
    <property type="match status" value="1"/>
</dbReference>
<dbReference type="PROSITE" id="PS51257">
    <property type="entry name" value="PROKAR_LIPOPROTEIN"/>
    <property type="match status" value="1"/>
</dbReference>
<dbReference type="Gene3D" id="3.20.20.370">
    <property type="entry name" value="Glycoside hydrolase/deacetylase"/>
    <property type="match status" value="1"/>
</dbReference>
<organism evidence="2 3">
    <name type="scientific">Brevibacillus fluminis</name>
    <dbReference type="NCBI Taxonomy" id="511487"/>
    <lineage>
        <taxon>Bacteria</taxon>
        <taxon>Bacillati</taxon>
        <taxon>Bacillota</taxon>
        <taxon>Bacilli</taxon>
        <taxon>Bacillales</taxon>
        <taxon>Paenibacillaceae</taxon>
        <taxon>Brevibacillus</taxon>
    </lineage>
</organism>
<dbReference type="InterPro" id="IPR002509">
    <property type="entry name" value="NODB_dom"/>
</dbReference>
<dbReference type="CDD" id="cd10917">
    <property type="entry name" value="CE4_NodB_like_6s_7s"/>
    <property type="match status" value="1"/>
</dbReference>
<dbReference type="RefSeq" id="WP_122920683.1">
    <property type="nucleotide sequence ID" value="NZ_RHHQ01000022.1"/>
</dbReference>
<dbReference type="InterPro" id="IPR011330">
    <property type="entry name" value="Glyco_hydro/deAcase_b/a-brl"/>
</dbReference>
<dbReference type="AlphaFoldDB" id="A0A3M8D1N9"/>
<dbReference type="EMBL" id="RHHQ01000022">
    <property type="protein sequence ID" value="RNB81599.1"/>
    <property type="molecule type" value="Genomic_DNA"/>
</dbReference>
<proteinExistence type="predicted"/>
<dbReference type="InterPro" id="IPR050248">
    <property type="entry name" value="Polysacc_deacetylase_ArnD"/>
</dbReference>
<dbReference type="GO" id="GO:0016810">
    <property type="term" value="F:hydrolase activity, acting on carbon-nitrogen (but not peptide) bonds"/>
    <property type="evidence" value="ECO:0007669"/>
    <property type="project" value="InterPro"/>
</dbReference>
<dbReference type="Pfam" id="PF01522">
    <property type="entry name" value="Polysacc_deac_1"/>
    <property type="match status" value="1"/>
</dbReference>
<gene>
    <name evidence="2" type="ORF">EDM56_25090</name>
</gene>
<dbReference type="OrthoDB" id="9806342at2"/>
<dbReference type="PANTHER" id="PTHR10587">
    <property type="entry name" value="GLYCOSYL TRANSFERASE-RELATED"/>
    <property type="match status" value="1"/>
</dbReference>
<keyword evidence="3" id="KW-1185">Reference proteome</keyword>
<sequence>MQPTDRILLMLASLCIAAGCSQQTVHVFKEQALPVSVSQTEIPPLAPQPVQAVAQRYVVHSSDYRIHAHFTDHQQKIALLTFDDGPLGATTKHILEVLDQHNAKAIWFVNGIQLAKRHPDGSYTIKANKADLLLDIEKRGHLIGNHSFTHPNLRKISAEKQREEIESTSQIIEDITGKKPLYFRPPYGAFTPVSEEVCRKNGMQSINWSVGSLDWEPRVYKKPHAISKQVSATIHPGATILFHDRTWTADELDEVLTELEKKGYRFVIPTELEPQ</sequence>
<dbReference type="GO" id="GO:0005975">
    <property type="term" value="P:carbohydrate metabolic process"/>
    <property type="evidence" value="ECO:0007669"/>
    <property type="project" value="InterPro"/>
</dbReference>
<evidence type="ECO:0000313" key="2">
    <source>
        <dbReference type="EMBL" id="RNB81599.1"/>
    </source>
</evidence>